<keyword evidence="1" id="KW-0732">Signal</keyword>
<organism evidence="2 3">
    <name type="scientific">Colletotrichum zoysiae</name>
    <dbReference type="NCBI Taxonomy" id="1216348"/>
    <lineage>
        <taxon>Eukaryota</taxon>
        <taxon>Fungi</taxon>
        <taxon>Dikarya</taxon>
        <taxon>Ascomycota</taxon>
        <taxon>Pezizomycotina</taxon>
        <taxon>Sordariomycetes</taxon>
        <taxon>Hypocreomycetidae</taxon>
        <taxon>Glomerellales</taxon>
        <taxon>Glomerellaceae</taxon>
        <taxon>Colletotrichum</taxon>
        <taxon>Colletotrichum graminicola species complex</taxon>
    </lineage>
</organism>
<name>A0AAD9LX11_9PEZI</name>
<evidence type="ECO:0000313" key="2">
    <source>
        <dbReference type="EMBL" id="KAK2023892.1"/>
    </source>
</evidence>
<dbReference type="Proteomes" id="UP001232148">
    <property type="component" value="Unassembled WGS sequence"/>
</dbReference>
<dbReference type="AlphaFoldDB" id="A0AAD9LX11"/>
<accession>A0AAD9LX11</accession>
<sequence length="121" mass="12898">MHRPTILSVAAGLTLLATGSLAQSCNLTNVPLSPDPDHSTFTFVLDPSVENFINTTNTAGININTVEVSQLCDQGPNGGFKTINFGYSQITGFGPDHAYTITTDRCQKGDSTWPVAYVGYV</sequence>
<evidence type="ECO:0000313" key="3">
    <source>
        <dbReference type="Proteomes" id="UP001232148"/>
    </source>
</evidence>
<feature type="signal peptide" evidence="1">
    <location>
        <begin position="1"/>
        <end position="22"/>
    </location>
</feature>
<comment type="caution">
    <text evidence="2">The sequence shown here is derived from an EMBL/GenBank/DDBJ whole genome shotgun (WGS) entry which is preliminary data.</text>
</comment>
<evidence type="ECO:0008006" key="4">
    <source>
        <dbReference type="Google" id="ProtNLM"/>
    </source>
</evidence>
<dbReference type="PROSITE" id="PS51257">
    <property type="entry name" value="PROKAR_LIPOPROTEIN"/>
    <property type="match status" value="1"/>
</dbReference>
<proteinExistence type="predicted"/>
<reference evidence="2" key="1">
    <citation type="submission" date="2021-06" db="EMBL/GenBank/DDBJ databases">
        <title>Comparative genomics, transcriptomics and evolutionary studies reveal genomic signatures of adaptation to plant cell wall in hemibiotrophic fungi.</title>
        <authorList>
            <consortium name="DOE Joint Genome Institute"/>
            <person name="Baroncelli R."/>
            <person name="Diaz J.F."/>
            <person name="Benocci T."/>
            <person name="Peng M."/>
            <person name="Battaglia E."/>
            <person name="Haridas S."/>
            <person name="Andreopoulos W."/>
            <person name="Labutti K."/>
            <person name="Pangilinan J."/>
            <person name="Floch G.L."/>
            <person name="Makela M.R."/>
            <person name="Henrissat B."/>
            <person name="Grigoriev I.V."/>
            <person name="Crouch J.A."/>
            <person name="De Vries R.P."/>
            <person name="Sukno S.A."/>
            <person name="Thon M.R."/>
        </authorList>
    </citation>
    <scope>NUCLEOTIDE SEQUENCE</scope>
    <source>
        <strain evidence="2">MAFF235873</strain>
    </source>
</reference>
<dbReference type="EMBL" id="MU842982">
    <property type="protein sequence ID" value="KAK2023892.1"/>
    <property type="molecule type" value="Genomic_DNA"/>
</dbReference>
<protein>
    <recommendedName>
        <fullName evidence="4">AA1-like domain-containing protein</fullName>
    </recommendedName>
</protein>
<gene>
    <name evidence="2" type="ORF">LX32DRAFT_686175</name>
</gene>
<keyword evidence="3" id="KW-1185">Reference proteome</keyword>
<evidence type="ECO:0000256" key="1">
    <source>
        <dbReference type="SAM" id="SignalP"/>
    </source>
</evidence>
<feature type="chain" id="PRO_5041920176" description="AA1-like domain-containing protein" evidence="1">
    <location>
        <begin position="23"/>
        <end position="121"/>
    </location>
</feature>